<dbReference type="OrthoDB" id="8607300at2"/>
<keyword evidence="2" id="KW-1185">Reference proteome</keyword>
<proteinExistence type="predicted"/>
<dbReference type="Proteomes" id="UP000241868">
    <property type="component" value="Unassembled WGS sequence"/>
</dbReference>
<evidence type="ECO:0000313" key="1">
    <source>
        <dbReference type="EMBL" id="PSJ81229.1"/>
    </source>
</evidence>
<evidence type="ECO:0000313" key="2">
    <source>
        <dbReference type="Proteomes" id="UP000241868"/>
    </source>
</evidence>
<dbReference type="RefSeq" id="WP_106740074.1">
    <property type="nucleotide sequence ID" value="NZ_PXYY01000005.1"/>
</dbReference>
<sequence>MSDLDKFIEKHKFEPKKGKTSVLEPFKEEILQMKKMGFAEKIILQFLAETKNLQVSQQALNRFIRSRSGKIIKPVTEKAVSSAAAPSAPVVIQEKTTEPISNSSGSKFDWQKKIDVNELI</sequence>
<dbReference type="AlphaFoldDB" id="A0A2P7U2M0"/>
<protein>
    <submittedName>
        <fullName evidence="1">Uncharacterized protein</fullName>
    </submittedName>
</protein>
<name>A0A2P7U2M0_9NEIS</name>
<comment type="caution">
    <text evidence="1">The sequence shown here is derived from an EMBL/GenBank/DDBJ whole genome shotgun (WGS) entry which is preliminary data.</text>
</comment>
<dbReference type="EMBL" id="PXYY01000005">
    <property type="protein sequence ID" value="PSJ81229.1"/>
    <property type="molecule type" value="Genomic_DNA"/>
</dbReference>
<reference evidence="1 2" key="1">
    <citation type="submission" date="2018-03" db="EMBL/GenBank/DDBJ databases">
        <title>Neisseria weixii sp. nov., isolated from the intestinal contents of Tibetan Plateau pika (Ochotona curzoniae) in Yushu, Qinghai Province, China.</title>
        <authorList>
            <person name="Gui Z."/>
        </authorList>
    </citation>
    <scope>NUCLEOTIDE SEQUENCE [LARGE SCALE GENOMIC DNA]</scope>
    <source>
        <strain evidence="1 2">ATCC 51483</strain>
    </source>
</reference>
<organism evidence="1 2">
    <name type="scientific">Neisseria iguanae</name>
    <dbReference type="NCBI Taxonomy" id="90242"/>
    <lineage>
        <taxon>Bacteria</taxon>
        <taxon>Pseudomonadati</taxon>
        <taxon>Pseudomonadota</taxon>
        <taxon>Betaproteobacteria</taxon>
        <taxon>Neisseriales</taxon>
        <taxon>Neisseriaceae</taxon>
        <taxon>Neisseria</taxon>
    </lineage>
</organism>
<accession>A0A2P7U2M0</accession>
<gene>
    <name evidence="1" type="ORF">C7N83_01400</name>
</gene>